<protein>
    <recommendedName>
        <fullName evidence="4">Clock-controlled pheromone ccg-4</fullName>
    </recommendedName>
</protein>
<name>A0ABQ8NLW4_PYRGI</name>
<accession>A0ABQ8NLW4</accession>
<evidence type="ECO:0000313" key="2">
    <source>
        <dbReference type="EMBL" id="KAI6298184.1"/>
    </source>
</evidence>
<keyword evidence="3" id="KW-1185">Reference proteome</keyword>
<dbReference type="Proteomes" id="UP001059893">
    <property type="component" value="Unassembled WGS sequence"/>
</dbReference>
<comment type="caution">
    <text evidence="2">The sequence shown here is derived from an EMBL/GenBank/DDBJ whole genome shotgun (WGS) entry which is preliminary data.</text>
</comment>
<gene>
    <name evidence="2" type="ORF">MCOR33_005643</name>
</gene>
<feature type="compositionally biased region" description="Basic and acidic residues" evidence="1">
    <location>
        <begin position="158"/>
        <end position="178"/>
    </location>
</feature>
<dbReference type="EMBL" id="JABSND010000096">
    <property type="protein sequence ID" value="KAI6298184.1"/>
    <property type="molecule type" value="Genomic_DNA"/>
</dbReference>
<sequence>MPLNSNPEALTKDNKLPTMKTVSVITLILGAGAAANAAAIVNAETLEARSEDAATLEARQWCPRRGQPCWKVKRAVDAFASAMHSNEARDVATTTSPSDGHLTARDLSHLPGGAAYNAKRSVNALAALLASTQYDPEAFYNDLYLDRYFDPDTSVDTKAVDEKPDAEAKTEKRDEEGGHLEARQWCPRRGQPCWKRDVEHDKRHCNSAGEACDVAKRAVGALLSAVEGSGADLAKRQWCPRRGQPCWKRDNVFEPVALGRRDVSDAEADVLTKRQWCPRRGQPCWKRSEISGLEARCYGPAGECTKAQRDLNAIHLAARDVLASLE</sequence>
<feature type="region of interest" description="Disordered" evidence="1">
    <location>
        <begin position="87"/>
        <end position="106"/>
    </location>
</feature>
<evidence type="ECO:0000313" key="3">
    <source>
        <dbReference type="Proteomes" id="UP001059893"/>
    </source>
</evidence>
<feature type="region of interest" description="Disordered" evidence="1">
    <location>
        <begin position="155"/>
        <end position="178"/>
    </location>
</feature>
<reference evidence="2" key="1">
    <citation type="submission" date="2021-01" db="EMBL/GenBank/DDBJ databases">
        <title>Deciphering the adaptive evolutionary patterns associated with biogeogrpahic diversity in the finger millet blast pathogen Magnaporthe oryzae in Eastern Africa.</title>
        <authorList>
            <person name="Onyema G."/>
            <person name="Shittu T.A."/>
            <person name="Dodsworth S."/>
            <person name="Devilliers S."/>
            <person name="Muthumeenakshi S."/>
            <person name="Sreenivasaprasad S."/>
        </authorList>
    </citation>
    <scope>NUCLEOTIDE SEQUENCE</scope>
    <source>
        <strain evidence="2">D15/s37</strain>
    </source>
</reference>
<organism evidence="2 3">
    <name type="scientific">Pyricularia grisea</name>
    <name type="common">Crabgrass-specific blast fungus</name>
    <name type="synonym">Magnaporthe grisea</name>
    <dbReference type="NCBI Taxonomy" id="148305"/>
    <lineage>
        <taxon>Eukaryota</taxon>
        <taxon>Fungi</taxon>
        <taxon>Dikarya</taxon>
        <taxon>Ascomycota</taxon>
        <taxon>Pezizomycotina</taxon>
        <taxon>Sordariomycetes</taxon>
        <taxon>Sordariomycetidae</taxon>
        <taxon>Magnaporthales</taxon>
        <taxon>Pyriculariaceae</taxon>
        <taxon>Pyricularia</taxon>
    </lineage>
</organism>
<evidence type="ECO:0000256" key="1">
    <source>
        <dbReference type="SAM" id="MobiDB-lite"/>
    </source>
</evidence>
<evidence type="ECO:0008006" key="4">
    <source>
        <dbReference type="Google" id="ProtNLM"/>
    </source>
</evidence>
<proteinExistence type="predicted"/>